<sequence>MKILFYSVGKAHEAYVKQGVEDFTDRITRYFPVSWQIIAPPKNAGVMQEAELKKQEAALILQALQPDDQLILLDERGKQLSSPELAKLIQQKANESSKRLVFLIGGAFGVDDSITKRANFVWSLSKLVLPHMLVRLVLAEQVYRACTILRNEKYHHV</sequence>
<dbReference type="Gene3D" id="3.40.1280.10">
    <property type="match status" value="1"/>
</dbReference>
<keyword evidence="5" id="KW-0963">Cytoplasm</keyword>
<comment type="similarity">
    <text evidence="4 5">Belongs to the RNA methyltransferase RlmH family.</text>
</comment>
<dbReference type="AlphaFoldDB" id="A0A173MAY8"/>
<dbReference type="RefSeq" id="WP_076381999.1">
    <property type="nucleotide sequence ID" value="NZ_AP017422.1"/>
</dbReference>
<evidence type="ECO:0000256" key="2">
    <source>
        <dbReference type="ARBA" id="ARBA00022679"/>
    </source>
</evidence>
<comment type="catalytic activity">
    <reaction evidence="5">
        <text>pseudouridine(1915) in 23S rRNA + S-adenosyl-L-methionine = N(3)-methylpseudouridine(1915) in 23S rRNA + S-adenosyl-L-homocysteine + H(+)</text>
        <dbReference type="Rhea" id="RHEA:42752"/>
        <dbReference type="Rhea" id="RHEA-COMP:10221"/>
        <dbReference type="Rhea" id="RHEA-COMP:10222"/>
        <dbReference type="ChEBI" id="CHEBI:15378"/>
        <dbReference type="ChEBI" id="CHEBI:57856"/>
        <dbReference type="ChEBI" id="CHEBI:59789"/>
        <dbReference type="ChEBI" id="CHEBI:65314"/>
        <dbReference type="ChEBI" id="CHEBI:74486"/>
        <dbReference type="EC" id="2.1.1.177"/>
    </reaction>
</comment>
<feature type="binding site" evidence="5">
    <location>
        <position position="73"/>
    </location>
    <ligand>
        <name>S-adenosyl-L-methionine</name>
        <dbReference type="ChEBI" id="CHEBI:59789"/>
    </ligand>
</feature>
<dbReference type="EMBL" id="FTOR01000011">
    <property type="protein sequence ID" value="SIT32494.1"/>
    <property type="molecule type" value="Genomic_DNA"/>
</dbReference>
<dbReference type="InterPro" id="IPR003742">
    <property type="entry name" value="RlmH-like"/>
</dbReference>
<dbReference type="EC" id="2.1.1.177" evidence="5"/>
<dbReference type="GO" id="GO:0070038">
    <property type="term" value="F:rRNA (pseudouridine-N3-)-methyltransferase activity"/>
    <property type="evidence" value="ECO:0007669"/>
    <property type="project" value="UniProtKB-UniRule"/>
</dbReference>
<dbReference type="PANTHER" id="PTHR33603">
    <property type="entry name" value="METHYLTRANSFERASE"/>
    <property type="match status" value="1"/>
</dbReference>
<evidence type="ECO:0000313" key="6">
    <source>
        <dbReference type="EMBL" id="SIT32494.1"/>
    </source>
</evidence>
<comment type="subcellular location">
    <subcellularLocation>
        <location evidence="5">Cytoplasm</location>
    </subcellularLocation>
</comment>
<dbReference type="STRING" id="477680.SAMN05421788_111151"/>
<feature type="binding site" evidence="5">
    <location>
        <begin position="124"/>
        <end position="129"/>
    </location>
    <ligand>
        <name>S-adenosyl-L-methionine</name>
        <dbReference type="ChEBI" id="CHEBI:59789"/>
    </ligand>
</feature>
<keyword evidence="5" id="KW-0698">rRNA processing</keyword>
<dbReference type="GO" id="GO:0005737">
    <property type="term" value="C:cytoplasm"/>
    <property type="evidence" value="ECO:0007669"/>
    <property type="project" value="UniProtKB-SubCell"/>
</dbReference>
<dbReference type="InterPro" id="IPR029028">
    <property type="entry name" value="Alpha/beta_knot_MTases"/>
</dbReference>
<accession>A0A173MAY8</accession>
<evidence type="ECO:0000256" key="4">
    <source>
        <dbReference type="ARBA" id="ARBA00038303"/>
    </source>
</evidence>
<dbReference type="CDD" id="cd18081">
    <property type="entry name" value="RlmH-like"/>
    <property type="match status" value="1"/>
</dbReference>
<dbReference type="PIRSF" id="PIRSF004505">
    <property type="entry name" value="MT_bac"/>
    <property type="match status" value="1"/>
</dbReference>
<feature type="binding site" evidence="5">
    <location>
        <position position="105"/>
    </location>
    <ligand>
        <name>S-adenosyl-L-methionine</name>
        <dbReference type="ChEBI" id="CHEBI:59789"/>
    </ligand>
</feature>
<dbReference type="PANTHER" id="PTHR33603:SF1">
    <property type="entry name" value="RIBOSOMAL RNA LARGE SUBUNIT METHYLTRANSFERASE H"/>
    <property type="match status" value="1"/>
</dbReference>
<proteinExistence type="inferred from homology"/>
<keyword evidence="7" id="KW-1185">Reference proteome</keyword>
<name>A0A173MAY8_9BACT</name>
<evidence type="ECO:0000313" key="7">
    <source>
        <dbReference type="Proteomes" id="UP000186917"/>
    </source>
</evidence>
<dbReference type="Pfam" id="PF02590">
    <property type="entry name" value="SPOUT_MTase"/>
    <property type="match status" value="1"/>
</dbReference>
<dbReference type="SUPFAM" id="SSF75217">
    <property type="entry name" value="alpha/beta knot"/>
    <property type="match status" value="1"/>
</dbReference>
<keyword evidence="2 5" id="KW-0808">Transferase</keyword>
<protein>
    <recommendedName>
        <fullName evidence="5">Ribosomal RNA large subunit methyltransferase H</fullName>
        <ecNumber evidence="5">2.1.1.177</ecNumber>
    </recommendedName>
    <alternativeName>
        <fullName evidence="5">23S rRNA (pseudouridine1915-N3)-methyltransferase</fullName>
    </alternativeName>
    <alternativeName>
        <fullName evidence="5">23S rRNA m3Psi1915 methyltransferase</fullName>
    </alternativeName>
    <alternativeName>
        <fullName evidence="5">rRNA (pseudouridine-N3-)-methyltransferase RlmH</fullName>
    </alternativeName>
</protein>
<dbReference type="OrthoDB" id="9806643at2"/>
<evidence type="ECO:0000256" key="3">
    <source>
        <dbReference type="ARBA" id="ARBA00022691"/>
    </source>
</evidence>
<keyword evidence="3 5" id="KW-0949">S-adenosyl-L-methionine</keyword>
<evidence type="ECO:0000256" key="1">
    <source>
        <dbReference type="ARBA" id="ARBA00022603"/>
    </source>
</evidence>
<gene>
    <name evidence="5" type="primary">rlmH</name>
    <name evidence="6" type="ORF">SAMN05421788_111151</name>
</gene>
<evidence type="ECO:0000256" key="5">
    <source>
        <dbReference type="HAMAP-Rule" id="MF_00658"/>
    </source>
</evidence>
<keyword evidence="1 5" id="KW-0489">Methyltransferase</keyword>
<reference evidence="7" key="1">
    <citation type="submission" date="2017-01" db="EMBL/GenBank/DDBJ databases">
        <authorList>
            <person name="Varghese N."/>
            <person name="Submissions S."/>
        </authorList>
    </citation>
    <scope>NUCLEOTIDE SEQUENCE [LARGE SCALE GENOMIC DNA]</scope>
    <source>
        <strain evidence="7">DSM 21054</strain>
    </source>
</reference>
<comment type="function">
    <text evidence="5">Specifically methylates the pseudouridine at position 1915 (m3Psi1915) in 23S rRNA.</text>
</comment>
<dbReference type="KEGG" id="fln:FLA_0643"/>
<comment type="subunit">
    <text evidence="5">Homodimer.</text>
</comment>
<organism evidence="6 7">
    <name type="scientific">Filimonas lacunae</name>
    <dbReference type="NCBI Taxonomy" id="477680"/>
    <lineage>
        <taxon>Bacteria</taxon>
        <taxon>Pseudomonadati</taxon>
        <taxon>Bacteroidota</taxon>
        <taxon>Chitinophagia</taxon>
        <taxon>Chitinophagales</taxon>
        <taxon>Chitinophagaceae</taxon>
        <taxon>Filimonas</taxon>
    </lineage>
</organism>
<dbReference type="InterPro" id="IPR029026">
    <property type="entry name" value="tRNA_m1G_MTases_N"/>
</dbReference>
<dbReference type="HAMAP" id="MF_00658">
    <property type="entry name" value="23SrRNA_methyltr_H"/>
    <property type="match status" value="1"/>
</dbReference>
<dbReference type="Proteomes" id="UP000186917">
    <property type="component" value="Unassembled WGS sequence"/>
</dbReference>